<proteinExistence type="predicted"/>
<comment type="caution">
    <text evidence="1">The sequence shown here is derived from an EMBL/GenBank/DDBJ whole genome shotgun (WGS) entry which is preliminary data.</text>
</comment>
<dbReference type="Proteomes" id="UP001165960">
    <property type="component" value="Unassembled WGS sequence"/>
</dbReference>
<dbReference type="EMBL" id="QTSX02005019">
    <property type="protein sequence ID" value="KAJ9062181.1"/>
    <property type="molecule type" value="Genomic_DNA"/>
</dbReference>
<gene>
    <name evidence="1" type="ORF">DSO57_1013237</name>
</gene>
<evidence type="ECO:0000313" key="2">
    <source>
        <dbReference type="Proteomes" id="UP001165960"/>
    </source>
</evidence>
<sequence length="166" mass="18604">MAFRAFLLGRTIPGIMEPNMTVSGRLMGPAAVWFTTWASQEIEITWVSFRDTVKSCYSKTFLPIVVGNPLLASKQMDSIPEYLTTWQQALATAPEAMTDRNTMLLTLIVNGLKPHICKWVLVVAAPPSMIVTEPLWRPITRLQWVSAVPMTHHPNLFSHLAVLTTK</sequence>
<organism evidence="1 2">
    <name type="scientific">Entomophthora muscae</name>
    <dbReference type="NCBI Taxonomy" id="34485"/>
    <lineage>
        <taxon>Eukaryota</taxon>
        <taxon>Fungi</taxon>
        <taxon>Fungi incertae sedis</taxon>
        <taxon>Zoopagomycota</taxon>
        <taxon>Entomophthoromycotina</taxon>
        <taxon>Entomophthoromycetes</taxon>
        <taxon>Entomophthorales</taxon>
        <taxon>Entomophthoraceae</taxon>
        <taxon>Entomophthora</taxon>
    </lineage>
</organism>
<name>A0ACC2SJ50_9FUNG</name>
<reference evidence="1" key="1">
    <citation type="submission" date="2022-04" db="EMBL/GenBank/DDBJ databases">
        <title>Genome of the entomopathogenic fungus Entomophthora muscae.</title>
        <authorList>
            <person name="Elya C."/>
            <person name="Lovett B.R."/>
            <person name="Lee E."/>
            <person name="Macias A.M."/>
            <person name="Hajek A.E."/>
            <person name="De Bivort B.L."/>
            <person name="Kasson M.T."/>
            <person name="De Fine Licht H.H."/>
            <person name="Stajich J.E."/>
        </authorList>
    </citation>
    <scope>NUCLEOTIDE SEQUENCE</scope>
    <source>
        <strain evidence="1">Berkeley</strain>
    </source>
</reference>
<protein>
    <submittedName>
        <fullName evidence="1">Uncharacterized protein</fullName>
    </submittedName>
</protein>
<keyword evidence="2" id="KW-1185">Reference proteome</keyword>
<accession>A0ACC2SJ50</accession>
<evidence type="ECO:0000313" key="1">
    <source>
        <dbReference type="EMBL" id="KAJ9062181.1"/>
    </source>
</evidence>